<dbReference type="PANTHER" id="PTHR24126:SF14">
    <property type="entry name" value="ANK_REP_REGION DOMAIN-CONTAINING PROTEIN"/>
    <property type="match status" value="1"/>
</dbReference>
<feature type="domain" description="C2H2-type" evidence="6">
    <location>
        <begin position="350"/>
        <end position="371"/>
    </location>
</feature>
<evidence type="ECO:0000256" key="2">
    <source>
        <dbReference type="ARBA" id="ARBA00023043"/>
    </source>
</evidence>
<feature type="repeat" description="ANK" evidence="3">
    <location>
        <begin position="613"/>
        <end position="645"/>
    </location>
</feature>
<feature type="region of interest" description="Disordered" evidence="5">
    <location>
        <begin position="97"/>
        <end position="133"/>
    </location>
</feature>
<feature type="region of interest" description="Disordered" evidence="5">
    <location>
        <begin position="17"/>
        <end position="45"/>
    </location>
</feature>
<feature type="region of interest" description="Disordered" evidence="5">
    <location>
        <begin position="248"/>
        <end position="268"/>
    </location>
</feature>
<dbReference type="PROSITE" id="PS50157">
    <property type="entry name" value="ZINC_FINGER_C2H2_2"/>
    <property type="match status" value="2"/>
</dbReference>
<evidence type="ECO:0000313" key="7">
    <source>
        <dbReference type="EMBL" id="KAH9828503.1"/>
    </source>
</evidence>
<keyword evidence="8" id="KW-1185">Reference proteome</keyword>
<feature type="compositionally biased region" description="Low complexity" evidence="5">
    <location>
        <begin position="118"/>
        <end position="127"/>
    </location>
</feature>
<dbReference type="SUPFAM" id="SSF48403">
    <property type="entry name" value="Ankyrin repeat"/>
    <property type="match status" value="1"/>
</dbReference>
<keyword evidence="4" id="KW-0863">Zinc-finger</keyword>
<name>A0A9W7W337_9PEZI</name>
<sequence>MYDHPSHMIADEKAYMQQARVRQRPSSGGSGSIHSSQPPAKKQRLESCAVCGTTYTTKRALARHCHTDRHRQNAGLPLAEKHPCSMCEKVFSREHDRLRHESETHRGVKRTARKGQDSDVSPQSSSVATDSPATPTVATIVYRKEKSFMVEHDVSAAHDDWEPLPTKVEVYSASADQLPSYEDIVPEPISGSNTPQPPCADAKPNLVEVSWLAEASDDESEAEDASSMDHDGSLRSLDSTIADSAVDLGSARRTESQQSLRSCSLGEEDRANPRLSTADIQLAECQVILPLRPRATMIHRAAGGARAPTADTIPARKTHICALCEKALEDDTDDLLAHLRHHLAGFKGEYICHECDIGFVHEEDLQRHLRLVKKIGQCGFQFEHEFECTGHHPPLPSDLAEYLTDADRYRLCNQLRHWEQSQLQAYMHQVQELVAARQLRQSTCYSIDILGEVARNSMSSYAVSVGTHGSAPCDRSINGHIDIGGLRTRMQKMSLKSGTSLVKHSAKRLLGSGNNLTKELYSAARAGNMSEIANLVAMGVSPRAVQGGQSVLSAAAECADLQTCELLIQLGANVLASESRFGCALSSAAYAGKADIAELLLRHGATTDHPGGDYGTPLATAAAAGSVEVARLLLAAGARMSQITGPFGCALSAAAARGQSQMVEFLIERGADVNIQAGPEGTPIGHAAFHGQLEVVSILVRAGADIDMQGGKHGCPLFASIVSVVNGAKDLDMVKSLLDLGAKVNLKSPLRSPLRLAAANADARLMPEVVRLLIAHGADVNDAGSKGTALHLAKARRKHWTEKMPFMDLGEYTDESIHERVGNCYEVIRLLKEAGAVEDGQSSPMEIDT</sequence>
<evidence type="ECO:0000256" key="5">
    <source>
        <dbReference type="SAM" id="MobiDB-lite"/>
    </source>
</evidence>
<evidence type="ECO:0000256" key="1">
    <source>
        <dbReference type="ARBA" id="ARBA00022737"/>
    </source>
</evidence>
<keyword evidence="1" id="KW-0677">Repeat</keyword>
<dbReference type="GO" id="GO:0008270">
    <property type="term" value="F:zinc ion binding"/>
    <property type="evidence" value="ECO:0007669"/>
    <property type="project" value="UniProtKB-KW"/>
</dbReference>
<dbReference type="Gene3D" id="1.25.40.20">
    <property type="entry name" value="Ankyrin repeat-containing domain"/>
    <property type="match status" value="2"/>
</dbReference>
<reference evidence="7 8" key="1">
    <citation type="journal article" date="2018" name="IMA Fungus">
        <title>IMA Genome-F 10: Nine draft genome sequences of Claviceps purpurea s.lat., including C. arundinis, C. humidiphila, and C. cf. spartinae, pseudomolecules for the pitch canker pathogen Fusarium circinatum, draft genome of Davidsoniella eucalypti, Grosmannia galeiformis, Quambalaria eucalypti, and Teratosphaeria destructans.</title>
        <authorList>
            <person name="Wingfield B.D."/>
            <person name="Liu M."/>
            <person name="Nguyen H.D."/>
            <person name="Lane F.A."/>
            <person name="Morgan S.W."/>
            <person name="De Vos L."/>
            <person name="Wilken P.M."/>
            <person name="Duong T.A."/>
            <person name="Aylward J."/>
            <person name="Coetzee M.P."/>
            <person name="Dadej K."/>
            <person name="De Beer Z.W."/>
            <person name="Findlay W."/>
            <person name="Havenga M."/>
            <person name="Kolarik M."/>
            <person name="Menzies J.G."/>
            <person name="Naidoo K."/>
            <person name="Pochopski O."/>
            <person name="Shoukouhi P."/>
            <person name="Santana Q.C."/>
            <person name="Seifert K.A."/>
            <person name="Soal N."/>
            <person name="Steenkamp E.T."/>
            <person name="Tatham C.T."/>
            <person name="van der Nest M.A."/>
            <person name="Wingfield M.J."/>
        </authorList>
    </citation>
    <scope>NUCLEOTIDE SEQUENCE [LARGE SCALE GENOMIC DNA]</scope>
    <source>
        <strain evidence="7">CMW44962</strain>
    </source>
</reference>
<evidence type="ECO:0000259" key="6">
    <source>
        <dbReference type="PROSITE" id="PS50157"/>
    </source>
</evidence>
<dbReference type="PROSITE" id="PS50088">
    <property type="entry name" value="ANK_REPEAT"/>
    <property type="match status" value="4"/>
</dbReference>
<dbReference type="EMBL" id="RIBY02001556">
    <property type="protein sequence ID" value="KAH9828503.1"/>
    <property type="molecule type" value="Genomic_DNA"/>
</dbReference>
<dbReference type="InterPro" id="IPR013087">
    <property type="entry name" value="Znf_C2H2_type"/>
</dbReference>
<reference evidence="7 8" key="2">
    <citation type="journal article" date="2021" name="Curr. Genet.">
        <title>Genetic response to nitrogen starvation in the aggressive Eucalyptus foliar pathogen Teratosphaeria destructans.</title>
        <authorList>
            <person name="Havenga M."/>
            <person name="Wingfield B.D."/>
            <person name="Wingfield M.J."/>
            <person name="Dreyer L.L."/>
            <person name="Roets F."/>
            <person name="Aylward J."/>
        </authorList>
    </citation>
    <scope>NUCLEOTIDE SEQUENCE [LARGE SCALE GENOMIC DNA]</scope>
    <source>
        <strain evidence="7">CMW44962</strain>
    </source>
</reference>
<accession>A0A9W7W337</accession>
<dbReference type="SMART" id="SM00355">
    <property type="entry name" value="ZnF_C2H2"/>
    <property type="match status" value="4"/>
</dbReference>
<protein>
    <recommendedName>
        <fullName evidence="6">C2H2-type domain-containing protein</fullName>
    </recommendedName>
</protein>
<feature type="compositionally biased region" description="Basic and acidic residues" evidence="5">
    <location>
        <begin position="97"/>
        <end position="106"/>
    </location>
</feature>
<keyword evidence="4" id="KW-0479">Metal-binding</keyword>
<evidence type="ECO:0000256" key="4">
    <source>
        <dbReference type="PROSITE-ProRule" id="PRU00042"/>
    </source>
</evidence>
<feature type="domain" description="C2H2-type" evidence="6">
    <location>
        <begin position="82"/>
        <end position="110"/>
    </location>
</feature>
<evidence type="ECO:0000256" key="3">
    <source>
        <dbReference type="PROSITE-ProRule" id="PRU00023"/>
    </source>
</evidence>
<dbReference type="SMART" id="SM00248">
    <property type="entry name" value="ANK"/>
    <property type="match status" value="7"/>
</dbReference>
<dbReference type="PANTHER" id="PTHR24126">
    <property type="entry name" value="ANKYRIN REPEAT, PH AND SEC7 DOMAIN CONTAINING PROTEIN SECG-RELATED"/>
    <property type="match status" value="1"/>
</dbReference>
<feature type="repeat" description="ANK" evidence="3">
    <location>
        <begin position="749"/>
        <end position="785"/>
    </location>
</feature>
<dbReference type="Pfam" id="PF00023">
    <property type="entry name" value="Ank"/>
    <property type="match status" value="1"/>
</dbReference>
<dbReference type="PROSITE" id="PS50297">
    <property type="entry name" value="ANK_REP_REGION"/>
    <property type="match status" value="4"/>
</dbReference>
<dbReference type="OrthoDB" id="4772757at2759"/>
<feature type="repeat" description="ANK" evidence="3">
    <location>
        <begin position="650"/>
        <end position="678"/>
    </location>
</feature>
<proteinExistence type="predicted"/>
<dbReference type="AlphaFoldDB" id="A0A9W7W337"/>
<comment type="caution">
    <text evidence="7">The sequence shown here is derived from an EMBL/GenBank/DDBJ whole genome shotgun (WGS) entry which is preliminary data.</text>
</comment>
<evidence type="ECO:0000313" key="8">
    <source>
        <dbReference type="Proteomes" id="UP001138500"/>
    </source>
</evidence>
<feature type="compositionally biased region" description="Acidic residues" evidence="5">
    <location>
        <begin position="215"/>
        <end position="226"/>
    </location>
</feature>
<organism evidence="7 8">
    <name type="scientific">Teratosphaeria destructans</name>
    <dbReference type="NCBI Taxonomy" id="418781"/>
    <lineage>
        <taxon>Eukaryota</taxon>
        <taxon>Fungi</taxon>
        <taxon>Dikarya</taxon>
        <taxon>Ascomycota</taxon>
        <taxon>Pezizomycotina</taxon>
        <taxon>Dothideomycetes</taxon>
        <taxon>Dothideomycetidae</taxon>
        <taxon>Mycosphaerellales</taxon>
        <taxon>Teratosphaeriaceae</taxon>
        <taxon>Teratosphaeria</taxon>
    </lineage>
</organism>
<keyword evidence="2 3" id="KW-0040">ANK repeat</keyword>
<dbReference type="Pfam" id="PF12796">
    <property type="entry name" value="Ank_2"/>
    <property type="match status" value="2"/>
</dbReference>
<feature type="repeat" description="ANK" evidence="3">
    <location>
        <begin position="679"/>
        <end position="711"/>
    </location>
</feature>
<dbReference type="InterPro" id="IPR002110">
    <property type="entry name" value="Ankyrin_rpt"/>
</dbReference>
<feature type="region of interest" description="Disordered" evidence="5">
    <location>
        <begin position="214"/>
        <end position="236"/>
    </location>
</feature>
<keyword evidence="4" id="KW-0862">Zinc</keyword>
<gene>
    <name evidence="7" type="ORF">Tdes44962_MAKER02422</name>
</gene>
<dbReference type="Proteomes" id="UP001138500">
    <property type="component" value="Unassembled WGS sequence"/>
</dbReference>
<dbReference type="InterPro" id="IPR036770">
    <property type="entry name" value="Ankyrin_rpt-contain_sf"/>
</dbReference>
<dbReference type="PROSITE" id="PS00028">
    <property type="entry name" value="ZINC_FINGER_C2H2_1"/>
    <property type="match status" value="2"/>
</dbReference>
<dbReference type="Gene3D" id="3.30.160.60">
    <property type="entry name" value="Classic Zinc Finger"/>
    <property type="match status" value="2"/>
</dbReference>